<evidence type="ECO:0000313" key="2">
    <source>
        <dbReference type="Proteomes" id="UP000050360"/>
    </source>
</evidence>
<organism evidence="1 2">
    <name type="scientific">Candidatus Methanoperedens nitratireducens</name>
    <dbReference type="NCBI Taxonomy" id="1392998"/>
    <lineage>
        <taxon>Archaea</taxon>
        <taxon>Methanobacteriati</taxon>
        <taxon>Methanobacteriota</taxon>
        <taxon>Stenosarchaea group</taxon>
        <taxon>Methanomicrobia</taxon>
        <taxon>Methanosarcinales</taxon>
        <taxon>ANME-2 cluster</taxon>
        <taxon>Candidatus Methanoperedentaceae</taxon>
        <taxon>Candidatus Methanoperedens</taxon>
    </lineage>
</organism>
<proteinExistence type="predicted"/>
<name>A0A0N8KQV9_9EURY</name>
<comment type="caution">
    <text evidence="1">The sequence shown here is derived from an EMBL/GenBank/DDBJ whole genome shotgun (WGS) entry which is preliminary data.</text>
</comment>
<evidence type="ECO:0000313" key="1">
    <source>
        <dbReference type="EMBL" id="KPQ43226.1"/>
    </source>
</evidence>
<accession>A0A0N8KQV9</accession>
<dbReference type="AlphaFoldDB" id="A0A0N8KQV9"/>
<protein>
    <recommendedName>
        <fullName evidence="3">Phage metallopeptidase domain-containing protein</fullName>
    </recommendedName>
</protein>
<evidence type="ECO:0008006" key="3">
    <source>
        <dbReference type="Google" id="ProtNLM"/>
    </source>
</evidence>
<dbReference type="Proteomes" id="UP000050360">
    <property type="component" value="Unassembled WGS sequence"/>
</dbReference>
<reference evidence="1 2" key="1">
    <citation type="submission" date="2015-09" db="EMBL/GenBank/DDBJ databases">
        <title>A metagenomics-based metabolic model of nitrate-dependent anaerobic oxidation of methane by Methanoperedens-like archaea.</title>
        <authorList>
            <person name="Arshad A."/>
            <person name="Speth D.R."/>
            <person name="De Graaf R.M."/>
            <person name="Op Den Camp H.J."/>
            <person name="Jetten M.S."/>
            <person name="Welte C.U."/>
        </authorList>
    </citation>
    <scope>NUCLEOTIDE SEQUENCE [LARGE SCALE GENOMIC DNA]</scope>
</reference>
<sequence length="207" mass="23658">MLQGNTGKNSVTGFDFTGNMTLLVDDIVKTHPFFKHIKVKNILIAMSPSNGNRNGVVAKLRPMLFEGGSRTKTVRRIEYAAPEVMINGTNILYIVYFHLPRFLNHGDQKTKLVTVLHELHHISPLFNGDIRRYSGKNYAHGNSRKDFDSLVSIYTDEYIHATAHPELSIFLKFKYNELKRKYGAIYGDMIRIPRSKNVSFQKPMGNI</sequence>
<dbReference type="EMBL" id="LKCM01000167">
    <property type="protein sequence ID" value="KPQ43226.1"/>
    <property type="molecule type" value="Genomic_DNA"/>
</dbReference>
<gene>
    <name evidence="1" type="ORF">MPEBLZ_02184</name>
</gene>